<dbReference type="EMBL" id="CP118376">
    <property type="protein sequence ID" value="WFD43539.1"/>
    <property type="molecule type" value="Genomic_DNA"/>
</dbReference>
<sequence length="277" mass="30996">MALTGYFFDSFQDVEPLLELPYRGEGATYKLAAELAREYECYVVAGFPEKMSMEAIEDYQVAQGLVDARTPQLVDTETSSHFPKLRDEAFNSALLIDPQGNLANVFRKHFLFEADTPWADEGRGFSYVDLPELGRVCVAICMDLNPYLLDSDFDKYELAHYCSKNRVDWLIVPMNWLLPEDELEKYNADTSMNQPSVTTINYWVARCMPLWVPGMGEPQNEGHRTTLIAANRTGTEKTTTFAGSSSVITFDAGQKADLVGAAGCREDAVISLHVADK</sequence>
<organism evidence="2 3">
    <name type="scientific">Malassezia psittaci</name>
    <dbReference type="NCBI Taxonomy" id="1821823"/>
    <lineage>
        <taxon>Eukaryota</taxon>
        <taxon>Fungi</taxon>
        <taxon>Dikarya</taxon>
        <taxon>Basidiomycota</taxon>
        <taxon>Ustilaginomycotina</taxon>
        <taxon>Malasseziomycetes</taxon>
        <taxon>Malasseziales</taxon>
        <taxon>Malasseziaceae</taxon>
        <taxon>Malassezia</taxon>
    </lineage>
</organism>
<dbReference type="GO" id="GO:0030163">
    <property type="term" value="P:protein catabolic process"/>
    <property type="evidence" value="ECO:0007669"/>
    <property type="project" value="TreeGrafter"/>
</dbReference>
<dbReference type="PROSITE" id="PS50263">
    <property type="entry name" value="CN_HYDROLASE"/>
    <property type="match status" value="1"/>
</dbReference>
<dbReference type="PANTHER" id="PTHR11750:SF26">
    <property type="entry name" value="PROTEIN N-TERMINAL AMIDASE"/>
    <property type="match status" value="1"/>
</dbReference>
<proteinExistence type="predicted"/>
<gene>
    <name evidence="2" type="ORF">MPSI1_002201</name>
</gene>
<dbReference type="GO" id="GO:0070773">
    <property type="term" value="F:protein-N-terminal glutamine amidohydrolase activity"/>
    <property type="evidence" value="ECO:0007669"/>
    <property type="project" value="InterPro"/>
</dbReference>
<accession>A0AAF0FAU2</accession>
<protein>
    <recommendedName>
        <fullName evidence="1">CN hydrolase domain-containing protein</fullName>
    </recommendedName>
</protein>
<feature type="domain" description="CN hydrolase" evidence="1">
    <location>
        <begin position="1"/>
        <end position="277"/>
    </location>
</feature>
<reference evidence="2" key="1">
    <citation type="submission" date="2023-02" db="EMBL/GenBank/DDBJ databases">
        <title>Mating type loci evolution in Malassezia.</title>
        <authorList>
            <person name="Coelho M.A."/>
        </authorList>
    </citation>
    <scope>NUCLEOTIDE SEQUENCE</scope>
    <source>
        <strain evidence="2">CBS 14136</strain>
    </source>
</reference>
<dbReference type="SUPFAM" id="SSF56317">
    <property type="entry name" value="Carbon-nitrogen hydrolase"/>
    <property type="match status" value="1"/>
</dbReference>
<dbReference type="InterPro" id="IPR036526">
    <property type="entry name" value="C-N_Hydrolase_sf"/>
</dbReference>
<evidence type="ECO:0000313" key="2">
    <source>
        <dbReference type="EMBL" id="WFD43539.1"/>
    </source>
</evidence>
<dbReference type="Pfam" id="PF00795">
    <property type="entry name" value="CN_hydrolase"/>
    <property type="match status" value="1"/>
</dbReference>
<evidence type="ECO:0000313" key="3">
    <source>
        <dbReference type="Proteomes" id="UP001214628"/>
    </source>
</evidence>
<keyword evidence="3" id="KW-1185">Reference proteome</keyword>
<dbReference type="Gene3D" id="3.60.110.10">
    <property type="entry name" value="Carbon-nitrogen hydrolase"/>
    <property type="match status" value="1"/>
</dbReference>
<name>A0AAF0FAU2_9BASI</name>
<evidence type="ECO:0000259" key="1">
    <source>
        <dbReference type="PROSITE" id="PS50263"/>
    </source>
</evidence>
<dbReference type="GO" id="GO:0008418">
    <property type="term" value="F:protein-N-terminal asparagine amidohydrolase activity"/>
    <property type="evidence" value="ECO:0007669"/>
    <property type="project" value="InterPro"/>
</dbReference>
<dbReference type="PANTHER" id="PTHR11750">
    <property type="entry name" value="PROTEIN N-TERMINAL AMIDASE"/>
    <property type="match status" value="1"/>
</dbReference>
<dbReference type="AlphaFoldDB" id="A0AAF0FAU2"/>
<dbReference type="Proteomes" id="UP001214628">
    <property type="component" value="Chromosome 2"/>
</dbReference>
<dbReference type="InterPro" id="IPR039703">
    <property type="entry name" value="Nta1"/>
</dbReference>
<dbReference type="InterPro" id="IPR003010">
    <property type="entry name" value="C-N_Hydrolase"/>
</dbReference>